<dbReference type="Proteomes" id="UP001597018">
    <property type="component" value="Unassembled WGS sequence"/>
</dbReference>
<dbReference type="Gene3D" id="3.40.50.10330">
    <property type="entry name" value="Probable inorganic polyphosphate/atp-NAD kinase, domain 1"/>
    <property type="match status" value="1"/>
</dbReference>
<dbReference type="InterPro" id="IPR017438">
    <property type="entry name" value="ATP-NAD_kinase_N"/>
</dbReference>
<reference evidence="9" key="1">
    <citation type="journal article" date="2019" name="Int. J. Syst. Evol. Microbiol.">
        <title>The Global Catalogue of Microorganisms (GCM) 10K type strain sequencing project: providing services to taxonomists for standard genome sequencing and annotation.</title>
        <authorList>
            <consortium name="The Broad Institute Genomics Platform"/>
            <consortium name="The Broad Institute Genome Sequencing Center for Infectious Disease"/>
            <person name="Wu L."/>
            <person name="Ma J."/>
        </authorList>
    </citation>
    <scope>NUCLEOTIDE SEQUENCE [LARGE SCALE GENOMIC DNA]</scope>
    <source>
        <strain evidence="9">CCUG 56401</strain>
    </source>
</reference>
<keyword evidence="3" id="KW-0812">Transmembrane</keyword>
<dbReference type="InterPro" id="IPR036938">
    <property type="entry name" value="PAP2/HPO_sf"/>
</dbReference>
<dbReference type="PROSITE" id="PS50146">
    <property type="entry name" value="DAGK"/>
    <property type="match status" value="1"/>
</dbReference>
<evidence type="ECO:0000256" key="4">
    <source>
        <dbReference type="ARBA" id="ARBA00022801"/>
    </source>
</evidence>
<keyword evidence="6" id="KW-0472">Membrane</keyword>
<dbReference type="InterPro" id="IPR001206">
    <property type="entry name" value="Diacylglycerol_kinase_cat_dom"/>
</dbReference>
<evidence type="ECO:0000256" key="2">
    <source>
        <dbReference type="ARBA" id="ARBA00022475"/>
    </source>
</evidence>
<keyword evidence="8" id="KW-0808">Transferase</keyword>
<keyword evidence="4" id="KW-0378">Hydrolase</keyword>
<evidence type="ECO:0000256" key="3">
    <source>
        <dbReference type="ARBA" id="ARBA00022692"/>
    </source>
</evidence>
<dbReference type="Gene3D" id="2.60.200.40">
    <property type="match status" value="1"/>
</dbReference>
<evidence type="ECO:0000313" key="9">
    <source>
        <dbReference type="Proteomes" id="UP001597018"/>
    </source>
</evidence>
<keyword evidence="8" id="KW-0418">Kinase</keyword>
<accession>A0ABW3FME2</accession>
<dbReference type="InterPro" id="IPR016064">
    <property type="entry name" value="NAD/diacylglycerol_kinase_sf"/>
</dbReference>
<proteinExistence type="predicted"/>
<dbReference type="SUPFAM" id="SSF111331">
    <property type="entry name" value="NAD kinase/diacylglycerol kinase-like"/>
    <property type="match status" value="1"/>
</dbReference>
<comment type="subcellular location">
    <subcellularLocation>
        <location evidence="1">Cell membrane</location>
        <topology evidence="1">Multi-pass membrane protein</topology>
    </subcellularLocation>
</comment>
<dbReference type="RefSeq" id="WP_263252428.1">
    <property type="nucleotide sequence ID" value="NZ_BAABLT010000001.1"/>
</dbReference>
<protein>
    <submittedName>
        <fullName evidence="8">Bifunctional phosphatase PAP2/diacylglycerol kinase family protein</fullName>
    </submittedName>
</protein>
<evidence type="ECO:0000259" key="7">
    <source>
        <dbReference type="PROSITE" id="PS50146"/>
    </source>
</evidence>
<dbReference type="PANTHER" id="PTHR14969">
    <property type="entry name" value="SPHINGOSINE-1-PHOSPHATE PHOSPHOHYDROLASE"/>
    <property type="match status" value="1"/>
</dbReference>
<sequence>MLRRLRQVRRTVDRLDRDLVRRSARLPRTPADDWLRALTQLADHSKVWFAVGTGLAVRRGPTRRAALRGVAAIAGTSALTNLVTKRLLPRRRPAAGLVPRHRRLIDPPVSSSFPSGHAAAAAAFTTAVCMEAPVVGAVLAPLALAVAYSRVHTGVHWPSDVATGALVGTGVGLATRRWWPVRPVTPGIARPSENVAALERGEGLALLVNASSGNNDHAAAAELAQRWPEATFLSADGGDLVAQLREAVDAEPERVRALGVAGGDGTVGAAAAVAATRHLPLVVVPAGTLNHFARDVGVETADDAARALAAGSAVHVDLGTVRVDGGAPRWLVNTASLGGYPDLVRLREKWQHRWGKWPAAAAALVRVLARAQPIDVRIDGLDRRIWLLFVGNSGYQPKGFAPTWRPRLDDGVLDIRYVRADLRFSRIRFCVAALTGAMSNSRTYVQEERDRLLIEVRGDPVALARDGEVGVTGSVFEFSARDEALRVYRPADR</sequence>
<dbReference type="Pfam" id="PF01569">
    <property type="entry name" value="PAP2"/>
    <property type="match status" value="1"/>
</dbReference>
<dbReference type="InterPro" id="IPR000326">
    <property type="entry name" value="PAP2/HPO"/>
</dbReference>
<dbReference type="SUPFAM" id="SSF48317">
    <property type="entry name" value="Acid phosphatase/Vanadium-dependent haloperoxidase"/>
    <property type="match status" value="1"/>
</dbReference>
<dbReference type="PANTHER" id="PTHR14969:SF62">
    <property type="entry name" value="DECAPRENYLPHOSPHORYL-5-PHOSPHORIBOSE PHOSPHATASE RV3807C-RELATED"/>
    <property type="match status" value="1"/>
</dbReference>
<comment type="caution">
    <text evidence="8">The sequence shown here is derived from an EMBL/GenBank/DDBJ whole genome shotgun (WGS) entry which is preliminary data.</text>
</comment>
<evidence type="ECO:0000256" key="5">
    <source>
        <dbReference type="ARBA" id="ARBA00022989"/>
    </source>
</evidence>
<feature type="domain" description="DAGKc" evidence="7">
    <location>
        <begin position="199"/>
        <end position="325"/>
    </location>
</feature>
<keyword evidence="2" id="KW-1003">Cell membrane</keyword>
<evidence type="ECO:0000313" key="8">
    <source>
        <dbReference type="EMBL" id="MFD0919689.1"/>
    </source>
</evidence>
<dbReference type="CDD" id="cd01610">
    <property type="entry name" value="PAP2_like"/>
    <property type="match status" value="1"/>
</dbReference>
<keyword evidence="5" id="KW-1133">Transmembrane helix</keyword>
<organism evidence="8 9">
    <name type="scientific">Saccharopolyspora rosea</name>
    <dbReference type="NCBI Taxonomy" id="524884"/>
    <lineage>
        <taxon>Bacteria</taxon>
        <taxon>Bacillati</taxon>
        <taxon>Actinomycetota</taxon>
        <taxon>Actinomycetes</taxon>
        <taxon>Pseudonocardiales</taxon>
        <taxon>Pseudonocardiaceae</taxon>
        <taxon>Saccharopolyspora</taxon>
    </lineage>
</organism>
<gene>
    <name evidence="8" type="ORF">ACFQ16_08035</name>
</gene>
<keyword evidence="9" id="KW-1185">Reference proteome</keyword>
<dbReference type="EMBL" id="JBHTIW010000003">
    <property type="protein sequence ID" value="MFD0919689.1"/>
    <property type="molecule type" value="Genomic_DNA"/>
</dbReference>
<dbReference type="Gene3D" id="1.20.144.10">
    <property type="entry name" value="Phosphatidic acid phosphatase type 2/haloperoxidase"/>
    <property type="match status" value="1"/>
</dbReference>
<name>A0ABW3FME2_9PSEU</name>
<dbReference type="SMART" id="SM00046">
    <property type="entry name" value="DAGKc"/>
    <property type="match status" value="1"/>
</dbReference>
<evidence type="ECO:0000256" key="6">
    <source>
        <dbReference type="ARBA" id="ARBA00023136"/>
    </source>
</evidence>
<dbReference type="GO" id="GO:0016301">
    <property type="term" value="F:kinase activity"/>
    <property type="evidence" value="ECO:0007669"/>
    <property type="project" value="UniProtKB-KW"/>
</dbReference>
<evidence type="ECO:0000256" key="1">
    <source>
        <dbReference type="ARBA" id="ARBA00004651"/>
    </source>
</evidence>
<dbReference type="SMART" id="SM00014">
    <property type="entry name" value="acidPPc"/>
    <property type="match status" value="1"/>
</dbReference>
<dbReference type="Pfam" id="PF00781">
    <property type="entry name" value="DAGK_cat"/>
    <property type="match status" value="1"/>
</dbReference>